<dbReference type="Proteomes" id="UP001516400">
    <property type="component" value="Unassembled WGS sequence"/>
</dbReference>
<accession>A0ABD2NM00</accession>
<reference evidence="1 2" key="1">
    <citation type="journal article" date="2021" name="BMC Biol.">
        <title>Horizontally acquired antibacterial genes associated with adaptive radiation of ladybird beetles.</title>
        <authorList>
            <person name="Li H.S."/>
            <person name="Tang X.F."/>
            <person name="Huang Y.H."/>
            <person name="Xu Z.Y."/>
            <person name="Chen M.L."/>
            <person name="Du X.Y."/>
            <person name="Qiu B.Y."/>
            <person name="Chen P.T."/>
            <person name="Zhang W."/>
            <person name="Slipinski A."/>
            <person name="Escalona H.E."/>
            <person name="Waterhouse R.M."/>
            <person name="Zwick A."/>
            <person name="Pang H."/>
        </authorList>
    </citation>
    <scope>NUCLEOTIDE SEQUENCE [LARGE SCALE GENOMIC DNA]</scope>
    <source>
        <strain evidence="1">SYSU2018</strain>
    </source>
</reference>
<comment type="caution">
    <text evidence="1">The sequence shown here is derived from an EMBL/GenBank/DDBJ whole genome shotgun (WGS) entry which is preliminary data.</text>
</comment>
<name>A0ABD2NM00_9CUCU</name>
<sequence length="66" mass="7480">DKYGGKVLYSYPKDRSQYSMIFMSNIPLAEVVELVRLLKSTNVTVGCAKQLRKELLNTVLIPNGYL</sequence>
<dbReference type="EMBL" id="JABFTP020000124">
    <property type="protein sequence ID" value="KAL3279640.1"/>
    <property type="molecule type" value="Genomic_DNA"/>
</dbReference>
<gene>
    <name evidence="1" type="ORF">HHI36_017146</name>
</gene>
<protein>
    <submittedName>
        <fullName evidence="1">Uncharacterized protein</fullName>
    </submittedName>
</protein>
<evidence type="ECO:0000313" key="1">
    <source>
        <dbReference type="EMBL" id="KAL3279640.1"/>
    </source>
</evidence>
<feature type="non-terminal residue" evidence="1">
    <location>
        <position position="1"/>
    </location>
</feature>
<organism evidence="1 2">
    <name type="scientific">Cryptolaemus montrouzieri</name>
    <dbReference type="NCBI Taxonomy" id="559131"/>
    <lineage>
        <taxon>Eukaryota</taxon>
        <taxon>Metazoa</taxon>
        <taxon>Ecdysozoa</taxon>
        <taxon>Arthropoda</taxon>
        <taxon>Hexapoda</taxon>
        <taxon>Insecta</taxon>
        <taxon>Pterygota</taxon>
        <taxon>Neoptera</taxon>
        <taxon>Endopterygota</taxon>
        <taxon>Coleoptera</taxon>
        <taxon>Polyphaga</taxon>
        <taxon>Cucujiformia</taxon>
        <taxon>Coccinelloidea</taxon>
        <taxon>Coccinellidae</taxon>
        <taxon>Scymninae</taxon>
        <taxon>Scymnini</taxon>
        <taxon>Cryptolaemus</taxon>
    </lineage>
</organism>
<dbReference type="AlphaFoldDB" id="A0ABD2NM00"/>
<proteinExistence type="predicted"/>
<evidence type="ECO:0000313" key="2">
    <source>
        <dbReference type="Proteomes" id="UP001516400"/>
    </source>
</evidence>
<keyword evidence="2" id="KW-1185">Reference proteome</keyword>